<dbReference type="Proteomes" id="UP001219355">
    <property type="component" value="Chromosome 3"/>
</dbReference>
<dbReference type="EMBL" id="CP120629">
    <property type="protein sequence ID" value="WEW59922.1"/>
    <property type="molecule type" value="Genomic_DNA"/>
</dbReference>
<dbReference type="Pfam" id="PF13432">
    <property type="entry name" value="TPR_16"/>
    <property type="match status" value="2"/>
</dbReference>
<dbReference type="PANTHER" id="PTHR15704">
    <property type="entry name" value="SUPERKILLER 3 PROTEIN-RELATED"/>
    <property type="match status" value="1"/>
</dbReference>
<feature type="repeat" description="TPR" evidence="3">
    <location>
        <begin position="679"/>
        <end position="712"/>
    </location>
</feature>
<dbReference type="GO" id="GO:0055087">
    <property type="term" value="C:Ski complex"/>
    <property type="evidence" value="ECO:0007669"/>
    <property type="project" value="InterPro"/>
</dbReference>
<dbReference type="Pfam" id="PF18833">
    <property type="entry name" value="TPR_22"/>
    <property type="match status" value="1"/>
</dbReference>
<dbReference type="InterPro" id="IPR019734">
    <property type="entry name" value="TPR_rpt"/>
</dbReference>
<dbReference type="PROSITE" id="PS50293">
    <property type="entry name" value="TPR_REGION"/>
    <property type="match status" value="1"/>
</dbReference>
<evidence type="ECO:0000313" key="5">
    <source>
        <dbReference type="Proteomes" id="UP001219355"/>
    </source>
</evidence>
<feature type="repeat" description="TPR" evidence="3">
    <location>
        <begin position="721"/>
        <end position="754"/>
    </location>
</feature>
<dbReference type="Pfam" id="PF14559">
    <property type="entry name" value="TPR_19"/>
    <property type="match status" value="1"/>
</dbReference>
<proteinExistence type="predicted"/>
<protein>
    <submittedName>
        <fullName evidence="4">Superkiller protein 3</fullName>
    </submittedName>
</protein>
<dbReference type="SUPFAM" id="SSF48452">
    <property type="entry name" value="TPR-like"/>
    <property type="match status" value="4"/>
</dbReference>
<gene>
    <name evidence="4" type="primary">SKI3</name>
    <name evidence="4" type="ORF">PRK78_005404</name>
</gene>
<dbReference type="InterPro" id="IPR039226">
    <property type="entry name" value="Ski3/TTC37"/>
</dbReference>
<dbReference type="GO" id="GO:0006401">
    <property type="term" value="P:RNA catabolic process"/>
    <property type="evidence" value="ECO:0007669"/>
    <property type="project" value="InterPro"/>
</dbReference>
<feature type="repeat" description="TPR" evidence="3">
    <location>
        <begin position="449"/>
        <end position="482"/>
    </location>
</feature>
<feature type="repeat" description="TPR" evidence="3">
    <location>
        <begin position="645"/>
        <end position="678"/>
    </location>
</feature>
<dbReference type="SMART" id="SM00028">
    <property type="entry name" value="TPR"/>
    <property type="match status" value="9"/>
</dbReference>
<dbReference type="PROSITE" id="PS50005">
    <property type="entry name" value="TPR"/>
    <property type="match status" value="6"/>
</dbReference>
<dbReference type="InterPro" id="IPR040962">
    <property type="entry name" value="TPR_22"/>
</dbReference>
<evidence type="ECO:0000256" key="1">
    <source>
        <dbReference type="ARBA" id="ARBA00022737"/>
    </source>
</evidence>
<keyword evidence="2 3" id="KW-0802">TPR repeat</keyword>
<feature type="repeat" description="TPR" evidence="3">
    <location>
        <begin position="981"/>
        <end position="1014"/>
    </location>
</feature>
<dbReference type="Pfam" id="PF13181">
    <property type="entry name" value="TPR_8"/>
    <property type="match status" value="1"/>
</dbReference>
<evidence type="ECO:0000256" key="3">
    <source>
        <dbReference type="PROSITE-ProRule" id="PRU00339"/>
    </source>
</evidence>
<evidence type="ECO:0000256" key="2">
    <source>
        <dbReference type="ARBA" id="ARBA00022803"/>
    </source>
</evidence>
<keyword evidence="5" id="KW-1185">Reference proteome</keyword>
<dbReference type="Gene3D" id="1.25.40.10">
    <property type="entry name" value="Tetratricopeptide repeat domain"/>
    <property type="match status" value="5"/>
</dbReference>
<organism evidence="4 5">
    <name type="scientific">Emydomyces testavorans</name>
    <dbReference type="NCBI Taxonomy" id="2070801"/>
    <lineage>
        <taxon>Eukaryota</taxon>
        <taxon>Fungi</taxon>
        <taxon>Dikarya</taxon>
        <taxon>Ascomycota</taxon>
        <taxon>Pezizomycotina</taxon>
        <taxon>Eurotiomycetes</taxon>
        <taxon>Eurotiomycetidae</taxon>
        <taxon>Onygenales</taxon>
        <taxon>Nannizziopsiaceae</taxon>
        <taxon>Emydomyces</taxon>
    </lineage>
</organism>
<name>A0AAF0IKL1_9EURO</name>
<sequence length="1417" mass="157274">MPPKSALKNIRAFLDAGDFAQGAVKAKELCEQDPQNYHAHVFLGLALDKLNDADKSERAYIHATKLKEDDKTAWQGLINLYERLGSTKLDDYASAVIKLCHIFGEIGEASRAQAILDKYISSAKENGTRLQYKRALMLLLPSSPLFGFLEGLIPHPSHTYLRVIELAEAEEKQFINHEIGERRTRLGAKIDQVTTDVRLEAFQHSNLDELYRGVIDWTRDDEVRRTFEEKLLLRGYDYLLALPTGKKTEQRKYVLKSAQDMVIIHHPFELAWKIVLEWKDVNEISELDVTLLREYTGLFPDDGLSKVLKGFLTSGLSPFPKEVDSKVQDNEAAAGVGDSPIIENQVTDDDNLLLMAEGLEQASGSVLSPRIMGEVYLQLEEFQAATEVSRKALAAAQEIQRCTGLKLRNIVDSVNTALATALITYQSPKNHPEAKKIFEDILKRNQASTKCLLGLGLIFEEDQDYEEAIQVFEKALLCDPENTKIRSELFWCKARRGDLRPAMNGLEETLDMIQPSQPRWRDLKSAVLYRIGQCRWELDPSPAARKDRNGAYANFLGSIQSNMNYAPAYTSLGIYYADYKKDQKRARRCFHKAIELSSSEIEAAECLARDFADQGDWDLVEAIAQRVVDSGRAKPAPGSRRKGHSWPYAALGVVEINRQQYTKSIISFQTALRISPSDYHCWVGLGESYHNSGRHISAIKSFKHALALEETLNVSDKDHSWFARYMMANVVRELGDFPEAISKYRDVLKIQPDEFGVSIALLQTLTESSWRSVESGVFGEAAETAAAAIETGLSIAKLCLNSVNLWKAIGDAFSIFSWIKSKASFMPVSQFKQFLRAQCPAEAFRTLADLDGIGLNFSDLLETSSEVTKSDSNLPMIAAILAYKYALAISNTDVHARAVAWYNLGWAEYRAHKCYLEPGKDTKCKPSGFLKASMRCFKRAIELEAGNSEFWNALGVACTSLSPKVAQHSFVRSLHINDKSASVWTNLGALYLLHNDFQLANEAFTKAQSADPDSSHAWLGQALLAFLIGDLAEARELVTHAFTLGNSSLVLPKQQYAISVFDYLSSGPTNGDLTQLIQSLFALHQLHTQMPSNSLYEHLSALLAERLGDIAGTESSLGLVSSAVEAEYEATESISALSRYSQAKADLARAQLADLNYGAAAGTAETALNLSIEDGVAEFDPQRYRKVRLSAHLTAGLASYYSKDMDQAIEMFREALQEADSSPDVICLLAQVLWAKGGEAERSVAREQLFDCVEQHPNHVGAVTLLGVIALLDMDEDAIDAVESDLRIMRTNNKLSIQDRAKISKLLVGISSLGSMKDPGISKDQRRVQQASNSVMLSPDEPQGWRALAVASSEEFPAQMVVRTALGRIPPHGSLDATDISRAYALTGRRQDALRAIMVAPWIVDGWEELSHCLVET</sequence>
<reference evidence="4" key="1">
    <citation type="submission" date="2023-03" db="EMBL/GenBank/DDBJ databases">
        <title>Emydomyces testavorans Genome Sequence.</title>
        <authorList>
            <person name="Hoyer L."/>
        </authorList>
    </citation>
    <scope>NUCLEOTIDE SEQUENCE</scope>
    <source>
        <strain evidence="4">16-2883</strain>
    </source>
</reference>
<feature type="repeat" description="TPR" evidence="3">
    <location>
        <begin position="1189"/>
        <end position="1222"/>
    </location>
</feature>
<dbReference type="PANTHER" id="PTHR15704:SF7">
    <property type="entry name" value="SUPERKILLER COMPLEX PROTEIN 3"/>
    <property type="match status" value="1"/>
</dbReference>
<evidence type="ECO:0000313" key="4">
    <source>
        <dbReference type="EMBL" id="WEW59922.1"/>
    </source>
</evidence>
<accession>A0AAF0IKL1</accession>
<keyword evidence="1" id="KW-0677">Repeat</keyword>
<dbReference type="InterPro" id="IPR011990">
    <property type="entry name" value="TPR-like_helical_dom_sf"/>
</dbReference>